<dbReference type="RefSeq" id="WP_212812949.1">
    <property type="nucleotide sequence ID" value="NZ_AP024329.1"/>
</dbReference>
<dbReference type="Proteomes" id="UP000677515">
    <property type="component" value="Chromosome"/>
</dbReference>
<proteinExistence type="predicted"/>
<keyword evidence="1" id="KW-0472">Membrane</keyword>
<feature type="transmembrane region" description="Helical" evidence="1">
    <location>
        <begin position="60"/>
        <end position="83"/>
    </location>
</feature>
<name>A0ABM7N239_ERWRD</name>
<sequence>MIPTLGVNGKSYDGQPTADVCSNLMIYSTFIVFYRQSPQPQGMLRKLFVPKRSGRERGSFIAWFISAIGFMVLFTPPILLYYFCRSGGADVGSGQCVRAAAPLTLRII</sequence>
<evidence type="ECO:0000313" key="3">
    <source>
        <dbReference type="Proteomes" id="UP000677515"/>
    </source>
</evidence>
<organism evidence="2 3">
    <name type="scientific">Erwinia rhapontici</name>
    <name type="common">Pectobacterium rhapontici</name>
    <dbReference type="NCBI Taxonomy" id="55212"/>
    <lineage>
        <taxon>Bacteria</taxon>
        <taxon>Pseudomonadati</taxon>
        <taxon>Pseudomonadota</taxon>
        <taxon>Gammaproteobacteria</taxon>
        <taxon>Enterobacterales</taxon>
        <taxon>Erwiniaceae</taxon>
        <taxon>Erwinia</taxon>
    </lineage>
</organism>
<keyword evidence="1" id="KW-0812">Transmembrane</keyword>
<reference evidence="2 3" key="1">
    <citation type="submission" date="2021-01" db="EMBL/GenBank/DDBJ databases">
        <title>Complete genome sequence of Erwinia rhapontici MAFF 311153.</title>
        <authorList>
            <person name="Morohoshi T."/>
            <person name="Someya N."/>
        </authorList>
    </citation>
    <scope>NUCLEOTIDE SEQUENCE [LARGE SCALE GENOMIC DNA]</scope>
    <source>
        <strain evidence="2 3">MAFF 311153</strain>
    </source>
</reference>
<accession>A0ABM7N239</accession>
<evidence type="ECO:0000313" key="2">
    <source>
        <dbReference type="EMBL" id="BCQ35535.1"/>
    </source>
</evidence>
<dbReference type="EMBL" id="AP024329">
    <property type="protein sequence ID" value="BCQ35535.1"/>
    <property type="molecule type" value="Genomic_DNA"/>
</dbReference>
<evidence type="ECO:0000256" key="1">
    <source>
        <dbReference type="SAM" id="Phobius"/>
    </source>
</evidence>
<gene>
    <name evidence="2" type="ORF">ERHA53_28780</name>
</gene>
<keyword evidence="1" id="KW-1133">Transmembrane helix</keyword>
<protein>
    <submittedName>
        <fullName evidence="2">Uncharacterized protein</fullName>
    </submittedName>
</protein>
<keyword evidence="3" id="KW-1185">Reference proteome</keyword>